<dbReference type="Gene3D" id="3.40.50.1000">
    <property type="entry name" value="HAD superfamily/HAD-like"/>
    <property type="match status" value="1"/>
</dbReference>
<feature type="transmembrane region" description="Helical" evidence="10">
    <location>
        <begin position="750"/>
        <end position="768"/>
    </location>
</feature>
<dbReference type="Pfam" id="PF00702">
    <property type="entry name" value="Hydrolase"/>
    <property type="match status" value="1"/>
</dbReference>
<keyword evidence="4 10" id="KW-0479">Metal-binding</keyword>
<dbReference type="Gene3D" id="3.40.1110.10">
    <property type="entry name" value="Calcium-transporting ATPase, cytoplasmic domain N"/>
    <property type="match status" value="1"/>
</dbReference>
<evidence type="ECO:0000256" key="8">
    <source>
        <dbReference type="ARBA" id="ARBA00022989"/>
    </source>
</evidence>
<dbReference type="CDD" id="cd02094">
    <property type="entry name" value="P-type_ATPase_Cu-like"/>
    <property type="match status" value="1"/>
</dbReference>
<feature type="transmembrane region" description="Helical" evidence="10">
    <location>
        <begin position="411"/>
        <end position="438"/>
    </location>
</feature>
<dbReference type="PANTHER" id="PTHR43520">
    <property type="entry name" value="ATP7, ISOFORM B"/>
    <property type="match status" value="1"/>
</dbReference>
<keyword evidence="14" id="KW-1185">Reference proteome</keyword>
<reference evidence="13 14" key="1">
    <citation type="submission" date="2023-11" db="EMBL/GenBank/DDBJ databases">
        <authorList>
            <person name="Xu M."/>
            <person name="Jiang T."/>
        </authorList>
    </citation>
    <scope>NUCLEOTIDE SEQUENCE [LARGE SCALE GENOMIC DNA]</scope>
    <source>
        <strain evidence="13 14">SD</strain>
    </source>
</reference>
<dbReference type="Pfam" id="PF00403">
    <property type="entry name" value="HMA"/>
    <property type="match status" value="1"/>
</dbReference>
<comment type="caution">
    <text evidence="13">The sequence shown here is derived from an EMBL/GenBank/DDBJ whole genome shotgun (WGS) entry which is preliminary data.</text>
</comment>
<dbReference type="InterPro" id="IPR017969">
    <property type="entry name" value="Heavy-metal-associated_CS"/>
</dbReference>
<comment type="similarity">
    <text evidence="2 10">Belongs to the cation transport ATPase (P-type) (TC 3.A.3) family. Type IB subfamily.</text>
</comment>
<dbReference type="SUPFAM" id="SSF81665">
    <property type="entry name" value="Calcium ATPase, transmembrane domain M"/>
    <property type="match status" value="1"/>
</dbReference>
<feature type="transmembrane region" description="Helical" evidence="10">
    <location>
        <begin position="226"/>
        <end position="245"/>
    </location>
</feature>
<dbReference type="SUPFAM" id="SSF81660">
    <property type="entry name" value="Metal cation-transporting ATPase, ATP-binding domain N"/>
    <property type="match status" value="1"/>
</dbReference>
<keyword evidence="8 10" id="KW-1133">Transmembrane helix</keyword>
<dbReference type="Pfam" id="PF00122">
    <property type="entry name" value="E1-E2_ATPase"/>
    <property type="match status" value="1"/>
</dbReference>
<evidence type="ECO:0000256" key="1">
    <source>
        <dbReference type="ARBA" id="ARBA00004651"/>
    </source>
</evidence>
<dbReference type="PRINTS" id="PR00119">
    <property type="entry name" value="CATATPASE"/>
</dbReference>
<feature type="compositionally biased region" description="Basic and acidic residues" evidence="11">
    <location>
        <begin position="87"/>
        <end position="114"/>
    </location>
</feature>
<evidence type="ECO:0000256" key="2">
    <source>
        <dbReference type="ARBA" id="ARBA00006024"/>
    </source>
</evidence>
<name>A0ABU4VG43_9ACTN</name>
<gene>
    <name evidence="13" type="ORF">SK069_04055</name>
</gene>
<feature type="transmembrane region" description="Helical" evidence="10">
    <location>
        <begin position="186"/>
        <end position="206"/>
    </location>
</feature>
<dbReference type="PROSITE" id="PS01047">
    <property type="entry name" value="HMA_1"/>
    <property type="match status" value="1"/>
</dbReference>
<accession>A0ABU4VG43</accession>
<dbReference type="PROSITE" id="PS50846">
    <property type="entry name" value="HMA_2"/>
    <property type="match status" value="1"/>
</dbReference>
<sequence>MSEQQQETDRRELELPITGMTCASCATRVERKLNKLDGVAASVNYATEQAAVRYDPAATTPDDLLASIRAAGYDATLPAPDPTHGGHAGEHDAHGHDAHRADAGGHAGHDHGPTDEAGLAALRTRLVVSAALALPVLLLSMIPALQFDDWQWLAWNLATPVVLWGGWPFHRATLVNLRHGATTMDTLVSVGTLAAYAWSVYALYGGHAGMTGMTMTFDLVPQRGDGLGHVYFEVAAVVVTFLLAGRYLEGRAKRRAGDALRTLLALGAKEASRLEPDGTERRVPSAELAVGDRFVVRPGEQVATDGVVVDGRSAVDQSLLTGESVPVERAPGDAVVGATINVGGRLVVEATRVGGDTQLARIARLVRDAQSGKAPVQRLADRISAVFVPVVLVLAVATLVAWLVAGEGTSYAFTAAVAVLIIACPCALGLATPTALLVGTGRGAQLGLLIKGPEVLESTRRVDTVVLDKTGTVTTGRMTLVDVVPAAGQDRDEVLRRAGALEDASEHPIARAIADAARERLGALPPVADFASHEGLGVSGVVASDGSAVVAGRPALLADHGLSLGGDLRDALAEAQRAGRTAVVVGWEGAARGVLVVADAPKPTSAAAIADLRALGLRPVLLTGDHRATAEAVAAQVGIDEVIAEVLPADKAAVVTRLQDEGRVVAMVGDGVNDAPALAQADLGLAIGTGTDVAIEASDLTLVTGDLRGAGDAIRLSRRTLRTIRQNLFWAFAYNVVLIPVAAAGYLNPVLAGLAMAASSVLVVTNSLRLRGFRAQRG</sequence>
<comment type="subcellular location">
    <subcellularLocation>
        <location evidence="1">Cell membrane</location>
        <topology evidence="1">Multi-pass membrane protein</topology>
    </subcellularLocation>
</comment>
<dbReference type="InterPro" id="IPR036412">
    <property type="entry name" value="HAD-like_sf"/>
</dbReference>
<proteinExistence type="inferred from homology"/>
<keyword evidence="10" id="KW-1003">Cell membrane</keyword>
<organism evidence="13 14">
    <name type="scientific">Patulibacter brassicae</name>
    <dbReference type="NCBI Taxonomy" id="1705717"/>
    <lineage>
        <taxon>Bacteria</taxon>
        <taxon>Bacillati</taxon>
        <taxon>Actinomycetota</taxon>
        <taxon>Thermoleophilia</taxon>
        <taxon>Solirubrobacterales</taxon>
        <taxon>Patulibacteraceae</taxon>
        <taxon>Patulibacter</taxon>
    </lineage>
</organism>
<dbReference type="NCBIfam" id="TIGR01494">
    <property type="entry name" value="ATPase_P-type"/>
    <property type="match status" value="1"/>
</dbReference>
<keyword evidence="9 10" id="KW-0472">Membrane</keyword>
<dbReference type="PROSITE" id="PS00154">
    <property type="entry name" value="ATPASE_E1_E2"/>
    <property type="match status" value="1"/>
</dbReference>
<dbReference type="Gene3D" id="2.70.150.10">
    <property type="entry name" value="Calcium-transporting ATPase, cytoplasmic transduction domain A"/>
    <property type="match status" value="1"/>
</dbReference>
<dbReference type="InterPro" id="IPR023298">
    <property type="entry name" value="ATPase_P-typ_TM_dom_sf"/>
</dbReference>
<dbReference type="InterPro" id="IPR027256">
    <property type="entry name" value="P-typ_ATPase_IB"/>
</dbReference>
<evidence type="ECO:0000256" key="6">
    <source>
        <dbReference type="ARBA" id="ARBA00022840"/>
    </source>
</evidence>
<evidence type="ECO:0000256" key="10">
    <source>
        <dbReference type="RuleBase" id="RU362081"/>
    </source>
</evidence>
<evidence type="ECO:0000313" key="13">
    <source>
        <dbReference type="EMBL" id="MDX8150758.1"/>
    </source>
</evidence>
<dbReference type="InterPro" id="IPR018303">
    <property type="entry name" value="ATPase_P-typ_P_site"/>
</dbReference>
<dbReference type="SFLD" id="SFLDF00027">
    <property type="entry name" value="p-type_atpase"/>
    <property type="match status" value="1"/>
</dbReference>
<evidence type="ECO:0000256" key="7">
    <source>
        <dbReference type="ARBA" id="ARBA00022967"/>
    </source>
</evidence>
<dbReference type="InterPro" id="IPR001757">
    <property type="entry name" value="P_typ_ATPase"/>
</dbReference>
<dbReference type="RefSeq" id="WP_319952901.1">
    <property type="nucleotide sequence ID" value="NZ_JAXAVX010000001.1"/>
</dbReference>
<dbReference type="InterPro" id="IPR023214">
    <property type="entry name" value="HAD_sf"/>
</dbReference>
<feature type="transmembrane region" description="Helical" evidence="10">
    <location>
        <begin position="152"/>
        <end position="174"/>
    </location>
</feature>
<keyword evidence="7" id="KW-1278">Translocase</keyword>
<keyword evidence="6 10" id="KW-0067">ATP-binding</keyword>
<dbReference type="Proteomes" id="UP001277761">
    <property type="component" value="Unassembled WGS sequence"/>
</dbReference>
<dbReference type="InterPro" id="IPR008250">
    <property type="entry name" value="ATPase_P-typ_transduc_dom_A_sf"/>
</dbReference>
<dbReference type="InterPro" id="IPR023299">
    <property type="entry name" value="ATPase_P-typ_cyto_dom_N"/>
</dbReference>
<feature type="region of interest" description="Disordered" evidence="11">
    <location>
        <begin position="76"/>
        <end position="115"/>
    </location>
</feature>
<evidence type="ECO:0000256" key="4">
    <source>
        <dbReference type="ARBA" id="ARBA00022723"/>
    </source>
</evidence>
<evidence type="ECO:0000256" key="3">
    <source>
        <dbReference type="ARBA" id="ARBA00022692"/>
    </source>
</evidence>
<dbReference type="SFLD" id="SFLDS00003">
    <property type="entry name" value="Haloacid_Dehalogenase"/>
    <property type="match status" value="1"/>
</dbReference>
<dbReference type="SUPFAM" id="SSF81653">
    <property type="entry name" value="Calcium ATPase, transduction domain A"/>
    <property type="match status" value="1"/>
</dbReference>
<dbReference type="InterPro" id="IPR059000">
    <property type="entry name" value="ATPase_P-type_domA"/>
</dbReference>
<dbReference type="SFLD" id="SFLDG00002">
    <property type="entry name" value="C1.7:_P-type_atpase_like"/>
    <property type="match status" value="1"/>
</dbReference>
<dbReference type="EMBL" id="JAXAVX010000001">
    <property type="protein sequence ID" value="MDX8150758.1"/>
    <property type="molecule type" value="Genomic_DNA"/>
</dbReference>
<dbReference type="NCBIfam" id="TIGR01525">
    <property type="entry name" value="ATPase-IB_hvy"/>
    <property type="match status" value="1"/>
</dbReference>
<evidence type="ECO:0000256" key="5">
    <source>
        <dbReference type="ARBA" id="ARBA00022741"/>
    </source>
</evidence>
<feature type="transmembrane region" description="Helical" evidence="10">
    <location>
        <begin position="383"/>
        <end position="405"/>
    </location>
</feature>
<evidence type="ECO:0000313" key="14">
    <source>
        <dbReference type="Proteomes" id="UP001277761"/>
    </source>
</evidence>
<dbReference type="InterPro" id="IPR036163">
    <property type="entry name" value="HMA_dom_sf"/>
</dbReference>
<dbReference type="CDD" id="cd00371">
    <property type="entry name" value="HMA"/>
    <property type="match status" value="1"/>
</dbReference>
<feature type="transmembrane region" description="Helical" evidence="10">
    <location>
        <begin position="727"/>
        <end position="744"/>
    </location>
</feature>
<dbReference type="PRINTS" id="PR00120">
    <property type="entry name" value="HATPASE"/>
</dbReference>
<dbReference type="InterPro" id="IPR044492">
    <property type="entry name" value="P_typ_ATPase_HD_dom"/>
</dbReference>
<keyword evidence="5 10" id="KW-0547">Nucleotide-binding</keyword>
<evidence type="ECO:0000256" key="11">
    <source>
        <dbReference type="SAM" id="MobiDB-lite"/>
    </source>
</evidence>
<dbReference type="Gene3D" id="3.30.70.100">
    <property type="match status" value="1"/>
</dbReference>
<keyword evidence="3 10" id="KW-0812">Transmembrane</keyword>
<evidence type="ECO:0000256" key="9">
    <source>
        <dbReference type="ARBA" id="ARBA00023136"/>
    </source>
</evidence>
<dbReference type="NCBIfam" id="TIGR01511">
    <property type="entry name" value="ATPase-IB1_Cu"/>
    <property type="match status" value="1"/>
</dbReference>
<dbReference type="PANTHER" id="PTHR43520:SF8">
    <property type="entry name" value="P-TYPE CU(+) TRANSPORTER"/>
    <property type="match status" value="1"/>
</dbReference>
<dbReference type="SUPFAM" id="SSF55008">
    <property type="entry name" value="HMA, heavy metal-associated domain"/>
    <property type="match status" value="1"/>
</dbReference>
<dbReference type="SUPFAM" id="SSF56784">
    <property type="entry name" value="HAD-like"/>
    <property type="match status" value="1"/>
</dbReference>
<dbReference type="InterPro" id="IPR006121">
    <property type="entry name" value="HMA_dom"/>
</dbReference>
<evidence type="ECO:0000259" key="12">
    <source>
        <dbReference type="PROSITE" id="PS50846"/>
    </source>
</evidence>
<feature type="transmembrane region" description="Helical" evidence="10">
    <location>
        <begin position="126"/>
        <end position="146"/>
    </location>
</feature>
<protein>
    <submittedName>
        <fullName evidence="13">Heavy metal translocating P-type ATPase</fullName>
    </submittedName>
</protein>
<feature type="domain" description="HMA" evidence="12">
    <location>
        <begin position="11"/>
        <end position="76"/>
    </location>
</feature>